<keyword evidence="2 6" id="KW-0378">Hydrolase</keyword>
<dbReference type="InterPro" id="IPR001360">
    <property type="entry name" value="Glyco_hydro_1"/>
</dbReference>
<feature type="active site" description="Nucleophile" evidence="4">
    <location>
        <position position="376"/>
    </location>
</feature>
<dbReference type="Proteomes" id="UP000189970">
    <property type="component" value="Unassembled WGS sequence"/>
</dbReference>
<dbReference type="RefSeq" id="WP_079346772.1">
    <property type="nucleotide sequence ID" value="NZ_MVAB01000001.1"/>
</dbReference>
<dbReference type="InterPro" id="IPR033132">
    <property type="entry name" value="GH_1_N_CS"/>
</dbReference>
<dbReference type="SUPFAM" id="SSF51445">
    <property type="entry name" value="(Trans)glycosidases"/>
    <property type="match status" value="1"/>
</dbReference>
<evidence type="ECO:0000313" key="7">
    <source>
        <dbReference type="EMBL" id="OPF87901.1"/>
    </source>
</evidence>
<reference evidence="7 8" key="1">
    <citation type="submission" date="2017-02" db="EMBL/GenBank/DDBJ databases">
        <title>Vagococcus cremeus sp. nov., isolated from the small intestine of a marten, Martes flavigula.</title>
        <authorList>
            <person name="Tak E.J."/>
            <person name="Bae J.-W."/>
        </authorList>
    </citation>
    <scope>NUCLEOTIDE SEQUENCE [LARGE SCALE GENOMIC DNA]</scope>
    <source>
        <strain evidence="7 8">D7T301</strain>
    </source>
</reference>
<evidence type="ECO:0000256" key="4">
    <source>
        <dbReference type="PROSITE-ProRule" id="PRU10055"/>
    </source>
</evidence>
<dbReference type="Pfam" id="PF00232">
    <property type="entry name" value="Glyco_hydro_1"/>
    <property type="match status" value="1"/>
</dbReference>
<comment type="caution">
    <text evidence="7">The sequence shown here is derived from an EMBL/GenBank/DDBJ whole genome shotgun (WGS) entry which is preliminary data.</text>
</comment>
<dbReference type="NCBIfam" id="NF007158">
    <property type="entry name" value="PRK09593.1"/>
    <property type="match status" value="1"/>
</dbReference>
<dbReference type="FunFam" id="3.20.20.80:FF:000004">
    <property type="entry name" value="Beta-glucosidase 6-phospho-beta-glucosidase"/>
    <property type="match status" value="1"/>
</dbReference>
<protein>
    <submittedName>
        <fullName evidence="7">6-phospho-beta-glucosidase</fullName>
    </submittedName>
</protein>
<dbReference type="PANTHER" id="PTHR10353">
    <property type="entry name" value="GLYCOSYL HYDROLASE"/>
    <property type="match status" value="1"/>
</dbReference>
<dbReference type="EMBL" id="MVAB01000001">
    <property type="protein sequence ID" value="OPF87901.1"/>
    <property type="molecule type" value="Genomic_DNA"/>
</dbReference>
<dbReference type="InterPro" id="IPR017853">
    <property type="entry name" value="GH"/>
</dbReference>
<dbReference type="GO" id="GO:0016052">
    <property type="term" value="P:carbohydrate catabolic process"/>
    <property type="evidence" value="ECO:0007669"/>
    <property type="project" value="TreeGrafter"/>
</dbReference>
<evidence type="ECO:0000256" key="2">
    <source>
        <dbReference type="ARBA" id="ARBA00022801"/>
    </source>
</evidence>
<dbReference type="GO" id="GO:0005829">
    <property type="term" value="C:cytosol"/>
    <property type="evidence" value="ECO:0007669"/>
    <property type="project" value="TreeGrafter"/>
</dbReference>
<evidence type="ECO:0000256" key="3">
    <source>
        <dbReference type="ARBA" id="ARBA00023295"/>
    </source>
</evidence>
<evidence type="ECO:0000256" key="5">
    <source>
        <dbReference type="RuleBase" id="RU003690"/>
    </source>
</evidence>
<accession>A0A1V4DHH7</accession>
<gene>
    <name evidence="7" type="ORF">BW731_06820</name>
</gene>
<dbReference type="PRINTS" id="PR00131">
    <property type="entry name" value="GLHYDRLASE1"/>
</dbReference>
<comment type="similarity">
    <text evidence="1 5">Belongs to the glycosyl hydrolase 1 family.</text>
</comment>
<dbReference type="GO" id="GO:0008422">
    <property type="term" value="F:beta-glucosidase activity"/>
    <property type="evidence" value="ECO:0007669"/>
    <property type="project" value="TreeGrafter"/>
</dbReference>
<dbReference type="AlphaFoldDB" id="A0A1V4DHH7"/>
<evidence type="ECO:0000256" key="1">
    <source>
        <dbReference type="ARBA" id="ARBA00010838"/>
    </source>
</evidence>
<dbReference type="NCBIfam" id="NF007356">
    <property type="entry name" value="PRK09852.1"/>
    <property type="match status" value="1"/>
</dbReference>
<name>A0A1V4DHH7_9ENTE</name>
<sequence length="483" mass="55876">MSNYNIFPDEFLWGGATAANQYEGGYNQGGKGPALVDVLPSGKDRYDVMSGKLDYKKLDESTEYPGRVAVDGYSHWEEDIDYMIEMGFRVYRFSISWSRIFPLGTEKTPNTEGLKFYEKIIDKLNKNNIEPLVTICHFDIPLNLIEQYGSWRNREVIQFYLKYCKTLFNYFKGKVKYWITFNEINMLFHLPFMGAGIVFSENENQMEVKYQVAHNELVASALATKMAHEIDSNNQIGCMLAAGQYYPYSSKPEDVFDALDKNRDIFFFGDIQVRGKYPNYAKKKLQELNIEIKTEPEDEAILKKYPVDFVSFSYYSSRLTSADENVGEKTSGNVIHSLRNKYLETSEWGWQIDPLGLRTTLNALYERYEKPLFIVENGLGAKDKLNGDGSIDDDYRIEYLSRHIAVMRDAIVKDGVELIGYTSWGCIDLISASTGQMSKRYGYVYVDKDDEGKGSLKRYKKKSFYWYKKVIETNGENLEFYPK</sequence>
<dbReference type="PANTHER" id="PTHR10353:SF296">
    <property type="entry name" value="6-PHOSPHO-BETA-GLUCOSIDASE"/>
    <property type="match status" value="1"/>
</dbReference>
<keyword evidence="8" id="KW-1185">Reference proteome</keyword>
<proteinExistence type="inferred from homology"/>
<dbReference type="PROSITE" id="PS00653">
    <property type="entry name" value="GLYCOSYL_HYDROL_F1_2"/>
    <property type="match status" value="1"/>
</dbReference>
<dbReference type="InterPro" id="IPR018120">
    <property type="entry name" value="Glyco_hydro_1_AS"/>
</dbReference>
<organism evidence="7 8">
    <name type="scientific">Vagococcus martis</name>
    <dbReference type="NCBI Taxonomy" id="1768210"/>
    <lineage>
        <taxon>Bacteria</taxon>
        <taxon>Bacillati</taxon>
        <taxon>Bacillota</taxon>
        <taxon>Bacilli</taxon>
        <taxon>Lactobacillales</taxon>
        <taxon>Enterococcaceae</taxon>
        <taxon>Vagococcus</taxon>
    </lineage>
</organism>
<dbReference type="Gene3D" id="3.20.20.80">
    <property type="entry name" value="Glycosidases"/>
    <property type="match status" value="1"/>
</dbReference>
<keyword evidence="3 6" id="KW-0326">Glycosidase</keyword>
<evidence type="ECO:0000256" key="6">
    <source>
        <dbReference type="RuleBase" id="RU004468"/>
    </source>
</evidence>
<dbReference type="PROSITE" id="PS00572">
    <property type="entry name" value="GLYCOSYL_HYDROL_F1_1"/>
    <property type="match status" value="1"/>
</dbReference>
<evidence type="ECO:0000313" key="8">
    <source>
        <dbReference type="Proteomes" id="UP000189970"/>
    </source>
</evidence>